<sequence length="376" mass="42107">MKRTLCVLYFYFICVICGDSYEYKEEGSSCVQLGSPGICKRITECEEAMDSLKRHGKHDLLRCGFVKDEEVVCCHGFFFDRNPTIERTTVDSRTVWSTNDIDDGKKPNGKRMSERMCDKYIKEYKIKPEINFHIINGEDAKIGRFPHMAALGFRSDSDENIIEFNRCSGSLISTKFVLTAAHCMFCAICKNPVLVRFGVINITDTKDAQDIEVKNIILGDYNYTSKHNDISLIELMKDVTTSRTVYPACLYTSPDDPISLIITGWGNTVNTQRNVRPAVLQQARIAPVEVAECNSTFARVDKVSPKVIMHTQICAISESDACEGDSGGPLQVVRKDGAYGIVGIVSFGIGCGTKIPGVYTRVYTFLDWIEQKVWPG</sequence>
<dbReference type="OrthoDB" id="6357057at2759"/>
<keyword evidence="5" id="KW-1015">Disulfide bond</keyword>
<dbReference type="InterPro" id="IPR001254">
    <property type="entry name" value="Trypsin_dom"/>
</dbReference>
<dbReference type="AlphaFoldDB" id="A0A6J2XRW6"/>
<evidence type="ECO:0000256" key="5">
    <source>
        <dbReference type="ARBA" id="ARBA00023157"/>
    </source>
</evidence>
<dbReference type="InterPro" id="IPR051333">
    <property type="entry name" value="CLIP_Serine_Protease"/>
</dbReference>
<keyword evidence="9" id="KW-1185">Reference proteome</keyword>
<dbReference type="PROSITE" id="PS00135">
    <property type="entry name" value="TRYPSIN_SER"/>
    <property type="match status" value="1"/>
</dbReference>
<feature type="chain" id="PRO_5027035123" evidence="7">
    <location>
        <begin position="21"/>
        <end position="376"/>
    </location>
</feature>
<feature type="domain" description="Peptidase S1" evidence="8">
    <location>
        <begin position="134"/>
        <end position="374"/>
    </location>
</feature>
<dbReference type="GO" id="GO:0006508">
    <property type="term" value="P:proteolysis"/>
    <property type="evidence" value="ECO:0007669"/>
    <property type="project" value="UniProtKB-KW"/>
</dbReference>
<dbReference type="Gene3D" id="2.40.10.10">
    <property type="entry name" value="Trypsin-like serine proteases"/>
    <property type="match status" value="1"/>
</dbReference>
<evidence type="ECO:0000256" key="4">
    <source>
        <dbReference type="ARBA" id="ARBA00022825"/>
    </source>
</evidence>
<feature type="signal peptide" evidence="7">
    <location>
        <begin position="1"/>
        <end position="20"/>
    </location>
</feature>
<evidence type="ECO:0000256" key="3">
    <source>
        <dbReference type="ARBA" id="ARBA00022801"/>
    </source>
</evidence>
<dbReference type="SUPFAM" id="SSF50494">
    <property type="entry name" value="Trypsin-like serine proteases"/>
    <property type="match status" value="1"/>
</dbReference>
<dbReference type="PANTHER" id="PTHR24260">
    <property type="match status" value="1"/>
</dbReference>
<dbReference type="InParanoid" id="A0A6J2XRW6"/>
<dbReference type="KEGG" id="soy:115881027"/>
<dbReference type="Proteomes" id="UP000504635">
    <property type="component" value="Unplaced"/>
</dbReference>
<evidence type="ECO:0000256" key="1">
    <source>
        <dbReference type="ARBA" id="ARBA00004239"/>
    </source>
</evidence>
<dbReference type="SMART" id="SM00020">
    <property type="entry name" value="Tryp_SPc"/>
    <property type="match status" value="1"/>
</dbReference>
<evidence type="ECO:0000313" key="10">
    <source>
        <dbReference type="RefSeq" id="XP_030754243.1"/>
    </source>
</evidence>
<dbReference type="FunFam" id="2.40.10.10:FF:000036">
    <property type="entry name" value="Trypsin beta"/>
    <property type="match status" value="1"/>
</dbReference>
<dbReference type="Pfam" id="PF00089">
    <property type="entry name" value="Trypsin"/>
    <property type="match status" value="1"/>
</dbReference>
<protein>
    <submittedName>
        <fullName evidence="10">Serine protease persephone-like isoform X1</fullName>
    </submittedName>
</protein>
<dbReference type="InterPro" id="IPR018114">
    <property type="entry name" value="TRYPSIN_HIS"/>
</dbReference>
<comment type="subcellular location">
    <subcellularLocation>
        <location evidence="1">Secreted</location>
        <location evidence="1">Extracellular space</location>
    </subcellularLocation>
</comment>
<evidence type="ECO:0000259" key="8">
    <source>
        <dbReference type="PROSITE" id="PS50240"/>
    </source>
</evidence>
<dbReference type="CDD" id="cd00190">
    <property type="entry name" value="Tryp_SPc"/>
    <property type="match status" value="1"/>
</dbReference>
<evidence type="ECO:0000256" key="7">
    <source>
        <dbReference type="SAM" id="SignalP"/>
    </source>
</evidence>
<dbReference type="PROSITE" id="PS50240">
    <property type="entry name" value="TRYPSIN_DOM"/>
    <property type="match status" value="1"/>
</dbReference>
<dbReference type="FunCoup" id="A0A6J2XRW6">
    <property type="interactions" value="42"/>
</dbReference>
<dbReference type="PRINTS" id="PR00722">
    <property type="entry name" value="CHYMOTRYPSIN"/>
</dbReference>
<gene>
    <name evidence="10" type="primary">LOC115881027</name>
</gene>
<proteinExistence type="predicted"/>
<dbReference type="GeneID" id="115881027"/>
<dbReference type="InterPro" id="IPR009003">
    <property type="entry name" value="Peptidase_S1_PA"/>
</dbReference>
<dbReference type="GO" id="GO:0004252">
    <property type="term" value="F:serine-type endopeptidase activity"/>
    <property type="evidence" value="ECO:0007669"/>
    <property type="project" value="InterPro"/>
</dbReference>
<organism evidence="9 10">
    <name type="scientific">Sitophilus oryzae</name>
    <name type="common">Rice weevil</name>
    <name type="synonym">Curculio oryzae</name>
    <dbReference type="NCBI Taxonomy" id="7048"/>
    <lineage>
        <taxon>Eukaryota</taxon>
        <taxon>Metazoa</taxon>
        <taxon>Ecdysozoa</taxon>
        <taxon>Arthropoda</taxon>
        <taxon>Hexapoda</taxon>
        <taxon>Insecta</taxon>
        <taxon>Pterygota</taxon>
        <taxon>Neoptera</taxon>
        <taxon>Endopterygota</taxon>
        <taxon>Coleoptera</taxon>
        <taxon>Polyphaga</taxon>
        <taxon>Cucujiformia</taxon>
        <taxon>Curculionidae</taxon>
        <taxon>Dryophthorinae</taxon>
        <taxon>Sitophilus</taxon>
    </lineage>
</organism>
<evidence type="ECO:0000256" key="6">
    <source>
        <dbReference type="RuleBase" id="RU363034"/>
    </source>
</evidence>
<dbReference type="PANTHER" id="PTHR24260:SF147">
    <property type="entry name" value="EG:BACR7A4.3 PROTEIN-RELATED"/>
    <property type="match status" value="1"/>
</dbReference>
<evidence type="ECO:0000313" key="9">
    <source>
        <dbReference type="Proteomes" id="UP000504635"/>
    </source>
</evidence>
<name>A0A6J2XRW6_SITOR</name>
<reference evidence="10" key="1">
    <citation type="submission" date="2025-08" db="UniProtKB">
        <authorList>
            <consortium name="RefSeq"/>
        </authorList>
    </citation>
    <scope>IDENTIFICATION</scope>
    <source>
        <tissue evidence="10">Gonads</tissue>
    </source>
</reference>
<dbReference type="InterPro" id="IPR001314">
    <property type="entry name" value="Peptidase_S1A"/>
</dbReference>
<keyword evidence="4 6" id="KW-0720">Serine protease</keyword>
<keyword evidence="2 6" id="KW-0645">Protease</keyword>
<dbReference type="RefSeq" id="XP_030754243.1">
    <property type="nucleotide sequence ID" value="XM_030898383.1"/>
</dbReference>
<evidence type="ECO:0000256" key="2">
    <source>
        <dbReference type="ARBA" id="ARBA00022670"/>
    </source>
</evidence>
<dbReference type="InterPro" id="IPR043504">
    <property type="entry name" value="Peptidase_S1_PA_chymotrypsin"/>
</dbReference>
<dbReference type="GO" id="GO:0005576">
    <property type="term" value="C:extracellular region"/>
    <property type="evidence" value="ECO:0007669"/>
    <property type="project" value="UniProtKB-SubCell"/>
</dbReference>
<dbReference type="PROSITE" id="PS00134">
    <property type="entry name" value="TRYPSIN_HIS"/>
    <property type="match status" value="1"/>
</dbReference>
<dbReference type="InterPro" id="IPR033116">
    <property type="entry name" value="TRYPSIN_SER"/>
</dbReference>
<keyword evidence="7" id="KW-0732">Signal</keyword>
<accession>A0A6J2XRW6</accession>
<keyword evidence="3 6" id="KW-0378">Hydrolase</keyword>